<proteinExistence type="predicted"/>
<keyword evidence="3" id="KW-1185">Reference proteome</keyword>
<gene>
    <name evidence="2" type="ORF">C7C45_19845</name>
</gene>
<dbReference type="PROSITE" id="PS51819">
    <property type="entry name" value="VOC"/>
    <property type="match status" value="1"/>
</dbReference>
<dbReference type="RefSeq" id="WP_110565188.1">
    <property type="nucleotide sequence ID" value="NZ_JBEZDK010000003.1"/>
</dbReference>
<dbReference type="CDD" id="cd06587">
    <property type="entry name" value="VOC"/>
    <property type="match status" value="1"/>
</dbReference>
<name>A0A318NGF0_9ACTN</name>
<dbReference type="InterPro" id="IPR041581">
    <property type="entry name" value="Glyoxalase_6"/>
</dbReference>
<evidence type="ECO:0000259" key="1">
    <source>
        <dbReference type="PROSITE" id="PS51819"/>
    </source>
</evidence>
<dbReference type="Pfam" id="PF18029">
    <property type="entry name" value="Glyoxalase_6"/>
    <property type="match status" value="1"/>
</dbReference>
<evidence type="ECO:0000313" key="2">
    <source>
        <dbReference type="EMBL" id="PYC67891.1"/>
    </source>
</evidence>
<dbReference type="AlphaFoldDB" id="A0A318NGF0"/>
<feature type="domain" description="VOC" evidence="1">
    <location>
        <begin position="10"/>
        <end position="121"/>
    </location>
</feature>
<dbReference type="InterPro" id="IPR029068">
    <property type="entry name" value="Glyas_Bleomycin-R_OHBP_Dase"/>
</dbReference>
<accession>A0A318NGF0</accession>
<dbReference type="InterPro" id="IPR037523">
    <property type="entry name" value="VOC_core"/>
</dbReference>
<dbReference type="Proteomes" id="UP000248333">
    <property type="component" value="Unassembled WGS sequence"/>
</dbReference>
<evidence type="ECO:0000313" key="3">
    <source>
        <dbReference type="Proteomes" id="UP000248333"/>
    </source>
</evidence>
<dbReference type="EMBL" id="PYBV01000025">
    <property type="protein sequence ID" value="PYC67891.1"/>
    <property type="molecule type" value="Genomic_DNA"/>
</dbReference>
<dbReference type="Gene3D" id="3.10.180.10">
    <property type="entry name" value="2,3-Dihydroxybiphenyl 1,2-Dioxygenase, domain 1"/>
    <property type="match status" value="1"/>
</dbReference>
<comment type="caution">
    <text evidence="2">The sequence shown here is derived from an EMBL/GenBank/DDBJ whole genome shotgun (WGS) entry which is preliminary data.</text>
</comment>
<protein>
    <submittedName>
        <fullName evidence="2">Glyoxalase</fullName>
    </submittedName>
</protein>
<organism evidence="2 3">
    <name type="scientific">Micromonospora arborensis</name>
    <dbReference type="NCBI Taxonomy" id="2116518"/>
    <lineage>
        <taxon>Bacteria</taxon>
        <taxon>Bacillati</taxon>
        <taxon>Actinomycetota</taxon>
        <taxon>Actinomycetes</taxon>
        <taxon>Micromonosporales</taxon>
        <taxon>Micromonosporaceae</taxon>
        <taxon>Micromonospora</taxon>
    </lineage>
</organism>
<reference evidence="2 3" key="1">
    <citation type="submission" date="2018-03" db="EMBL/GenBank/DDBJ databases">
        <title>Bioinformatic expansion and discovery of thiopeptide antibiotics.</title>
        <authorList>
            <person name="Schwalen C.J."/>
            <person name="Hudson G.A."/>
            <person name="Mitchell D.A."/>
        </authorList>
    </citation>
    <scope>NUCLEOTIDE SEQUENCE [LARGE SCALE GENOMIC DNA]</scope>
    <source>
        <strain evidence="2 3">NRRL 8041</strain>
    </source>
</reference>
<dbReference type="OrthoDB" id="3212826at2"/>
<dbReference type="PANTHER" id="PTHR35908">
    <property type="entry name" value="HYPOTHETICAL FUSION PROTEIN"/>
    <property type="match status" value="1"/>
</dbReference>
<dbReference type="SUPFAM" id="SSF54593">
    <property type="entry name" value="Glyoxalase/Bleomycin resistance protein/Dihydroxybiphenyl dioxygenase"/>
    <property type="match status" value="1"/>
</dbReference>
<dbReference type="PANTHER" id="PTHR35908:SF1">
    <property type="entry name" value="CONSERVED PROTEIN"/>
    <property type="match status" value="1"/>
</dbReference>
<sequence>MVGVVETLGRLAGVTVDCRDPQRLADFWSVVLGGRVTESLPGWRRVTVAGGGPVLTFQPVPEPKAGKTRLHLDIAVTDVDEAVDRIGMLGGRWTGERHDYQEGAVLVMTDPEDNEFCVVQYYRV</sequence>